<dbReference type="AlphaFoldDB" id="A0A915JB78"/>
<dbReference type="Proteomes" id="UP000887565">
    <property type="component" value="Unplaced"/>
</dbReference>
<proteinExistence type="inferred from homology"/>
<dbReference type="Pfam" id="PF00888">
    <property type="entry name" value="Cullin"/>
    <property type="match status" value="1"/>
</dbReference>
<organism evidence="6 7">
    <name type="scientific">Romanomermis culicivorax</name>
    <name type="common">Nematode worm</name>
    <dbReference type="NCBI Taxonomy" id="13658"/>
    <lineage>
        <taxon>Eukaryota</taxon>
        <taxon>Metazoa</taxon>
        <taxon>Ecdysozoa</taxon>
        <taxon>Nematoda</taxon>
        <taxon>Enoplea</taxon>
        <taxon>Dorylaimia</taxon>
        <taxon>Mermithida</taxon>
        <taxon>Mermithoidea</taxon>
        <taxon>Mermithidae</taxon>
        <taxon>Romanomermis</taxon>
    </lineage>
</organism>
<sequence length="290" mass="33956">MDAEEAMIAKLKNACGYEFTSKFQRMFTDIGLSRELTNEFTSYCENQRENLDLGFQIQAGAWPLTASHLIGLAVPRELTKSVQLFEKFYNNRYTGRKLTWLYHWATADIRLNYLSRLYTVTVTVPQMTILLYFNENRDFCTIDELKDTTQLVDDFLFKNVKSLIDCSILTLSDPGELSLSSKVHLNMQFVSKRQKFKISAPVVQRQTEKEVEHVNTTVQQDRKYFLECTIVRIMKTRKVCKHNQLVQDVINQSRARFSPEISFMKKVIEQLIDKQYLQRTDNADEYAYLA</sequence>
<dbReference type="FunFam" id="1.10.10.10:FF:000014">
    <property type="entry name" value="Cullin 1"/>
    <property type="match status" value="1"/>
</dbReference>
<keyword evidence="1" id="KW-1017">Isopeptide bond</keyword>
<name>A0A915JB78_ROMCU</name>
<dbReference type="WBParaSite" id="nRc.2.0.1.t23412-RA">
    <property type="protein sequence ID" value="nRc.2.0.1.t23412-RA"/>
    <property type="gene ID" value="nRc.2.0.1.g23412"/>
</dbReference>
<accession>A0A915JB78</accession>
<dbReference type="InterPro" id="IPR036390">
    <property type="entry name" value="WH_DNA-bd_sf"/>
</dbReference>
<dbReference type="InterPro" id="IPR001373">
    <property type="entry name" value="Cullin_N"/>
</dbReference>
<dbReference type="GO" id="GO:0006511">
    <property type="term" value="P:ubiquitin-dependent protein catabolic process"/>
    <property type="evidence" value="ECO:0007669"/>
    <property type="project" value="InterPro"/>
</dbReference>
<evidence type="ECO:0000313" key="7">
    <source>
        <dbReference type="WBParaSite" id="nRc.2.0.1.t23412-RA"/>
    </source>
</evidence>
<evidence type="ECO:0000256" key="1">
    <source>
        <dbReference type="ARBA" id="ARBA00022499"/>
    </source>
</evidence>
<protein>
    <submittedName>
        <fullName evidence="7">Cullin family profile domain-containing protein</fullName>
    </submittedName>
</protein>
<keyword evidence="6" id="KW-1185">Reference proteome</keyword>
<dbReference type="InterPro" id="IPR036388">
    <property type="entry name" value="WH-like_DNA-bd_sf"/>
</dbReference>
<dbReference type="PROSITE" id="PS50069">
    <property type="entry name" value="CULLIN_2"/>
    <property type="match status" value="1"/>
</dbReference>
<dbReference type="Pfam" id="PF10557">
    <property type="entry name" value="Cullin_Nedd8"/>
    <property type="match status" value="1"/>
</dbReference>
<dbReference type="GO" id="GO:0031625">
    <property type="term" value="F:ubiquitin protein ligase binding"/>
    <property type="evidence" value="ECO:0007669"/>
    <property type="project" value="InterPro"/>
</dbReference>
<dbReference type="InterPro" id="IPR036317">
    <property type="entry name" value="Cullin_homology_sf"/>
</dbReference>
<dbReference type="OMA" id="YSLRICH"/>
<dbReference type="SMART" id="SM00884">
    <property type="entry name" value="Cullin_Nedd8"/>
    <property type="match status" value="1"/>
</dbReference>
<dbReference type="InterPro" id="IPR019559">
    <property type="entry name" value="Cullin_neddylation_domain"/>
</dbReference>
<comment type="similarity">
    <text evidence="3 4">Belongs to the cullin family.</text>
</comment>
<evidence type="ECO:0000313" key="6">
    <source>
        <dbReference type="Proteomes" id="UP000887565"/>
    </source>
</evidence>
<dbReference type="SMART" id="SM00182">
    <property type="entry name" value="CULLIN"/>
    <property type="match status" value="1"/>
</dbReference>
<dbReference type="Gene3D" id="1.20.1310.10">
    <property type="entry name" value="Cullin Repeats"/>
    <property type="match status" value="1"/>
</dbReference>
<dbReference type="Pfam" id="PF26557">
    <property type="entry name" value="Cullin_AB"/>
    <property type="match status" value="1"/>
</dbReference>
<keyword evidence="2" id="KW-0832">Ubl conjugation</keyword>
<dbReference type="PANTHER" id="PTHR11932">
    <property type="entry name" value="CULLIN"/>
    <property type="match status" value="1"/>
</dbReference>
<dbReference type="SUPFAM" id="SSF46785">
    <property type="entry name" value="Winged helix' DNA-binding domain"/>
    <property type="match status" value="1"/>
</dbReference>
<dbReference type="InterPro" id="IPR016158">
    <property type="entry name" value="Cullin_homology"/>
</dbReference>
<evidence type="ECO:0000256" key="2">
    <source>
        <dbReference type="ARBA" id="ARBA00022843"/>
    </source>
</evidence>
<dbReference type="InterPro" id="IPR045093">
    <property type="entry name" value="Cullin"/>
</dbReference>
<evidence type="ECO:0000256" key="3">
    <source>
        <dbReference type="PROSITE-ProRule" id="PRU00330"/>
    </source>
</evidence>
<dbReference type="Gene3D" id="3.30.230.130">
    <property type="entry name" value="Cullin, Chain C, Domain 2"/>
    <property type="match status" value="1"/>
</dbReference>
<dbReference type="InterPro" id="IPR059120">
    <property type="entry name" value="Cullin-like_AB"/>
</dbReference>
<reference evidence="7" key="1">
    <citation type="submission" date="2022-11" db="UniProtKB">
        <authorList>
            <consortium name="WormBaseParasite"/>
        </authorList>
    </citation>
    <scope>IDENTIFICATION</scope>
</reference>
<evidence type="ECO:0000256" key="4">
    <source>
        <dbReference type="RuleBase" id="RU003829"/>
    </source>
</evidence>
<dbReference type="SUPFAM" id="SSF75632">
    <property type="entry name" value="Cullin homology domain"/>
    <property type="match status" value="1"/>
</dbReference>
<feature type="domain" description="Cullin family profile" evidence="5">
    <location>
        <begin position="1"/>
        <end position="164"/>
    </location>
</feature>
<evidence type="ECO:0000259" key="5">
    <source>
        <dbReference type="PROSITE" id="PS50069"/>
    </source>
</evidence>
<dbReference type="Gene3D" id="1.10.10.10">
    <property type="entry name" value="Winged helix-like DNA-binding domain superfamily/Winged helix DNA-binding domain"/>
    <property type="match status" value="1"/>
</dbReference>